<feature type="domain" description="Tyr recombinase" evidence="6">
    <location>
        <begin position="512"/>
        <end position="713"/>
    </location>
</feature>
<evidence type="ECO:0000313" key="8">
    <source>
        <dbReference type="EMBL" id="RXH56709.1"/>
    </source>
</evidence>
<dbReference type="InterPro" id="IPR002104">
    <property type="entry name" value="Integrase_catalytic"/>
</dbReference>
<evidence type="ECO:0000313" key="9">
    <source>
        <dbReference type="Proteomes" id="UP000289437"/>
    </source>
</evidence>
<dbReference type="InterPro" id="IPR004107">
    <property type="entry name" value="Integrase_SAM-like_N"/>
</dbReference>
<evidence type="ECO:0000256" key="5">
    <source>
        <dbReference type="PROSITE-ProRule" id="PRU01248"/>
    </source>
</evidence>
<dbReference type="PROSITE" id="PS51900">
    <property type="entry name" value="CB"/>
    <property type="match status" value="1"/>
</dbReference>
<dbReference type="InterPro" id="IPR011010">
    <property type="entry name" value="DNA_brk_join_enz"/>
</dbReference>
<sequence length="725" mass="82660">MLDTLLDLPFALNRHRNAPLLEERLAFLKYLQERGTSRVALRNVSGQMLHVIDLLKLETLRDVDLGEVKEAARRWVDQQQANARARTYVRTESYFEYVAKKWLRFAGRLKSPPTAHTWFADHLEDFARWMTEEQGLSPLSVRSHRWKASRFLTWFAEKHPCLASVRLQDVDEFLILQGSTRWNRTSVTVAAQALRSFFRHAERRGWCKHGIAEGIASPRRYVHEGLPEGPTWTEVQRLLQGIQGKSASALRARAILSLFAIYGLRSGEVSRLLLSDFDWSGETFAVTHSKRGGTQRYPLQHEVGESILEYITKARPRTDYRHLFVTLHMPHRRVETSSLWKLTSHRLKAAGILCRRSGPQSASCLRNASATGGLVVEGDRRPAGASERNVHGHLRQGRYHHVATCGGLRSGRSAMKLSAAIDLYIAKRQAMGEKFYSPAALLRALSRSHGEIELSSLTQDQMSSFLAGPRTGPATWRQKYGMLRVFFEHWRVRAELHMAPLPPPAPKYTTSFVPYIYSVSELRLLLAAVPCCQRRDECLMSASTFRALLLLLYGTGMRIGEALRLRGGNVNLGNGILTIRGTKFYKSRLVPLGADVHAHLREYLALPGRVDRDDEPLFQSRLHKQVPRQVVEKRFRILCNLAGVRREKSSPYQPRIHDLRHTFAVHRLTEWYRKGDDAQALLPALSTYLGHVELHSTQRYLTMTPELLGEANRRFERYVCGGSDE</sequence>
<evidence type="ECO:0000256" key="1">
    <source>
        <dbReference type="ARBA" id="ARBA00008857"/>
    </source>
</evidence>
<dbReference type="GO" id="GO:0003677">
    <property type="term" value="F:DNA binding"/>
    <property type="evidence" value="ECO:0007669"/>
    <property type="project" value="UniProtKB-UniRule"/>
</dbReference>
<protein>
    <submittedName>
        <fullName evidence="8">Mobile element protein</fullName>
    </submittedName>
</protein>
<dbReference type="SUPFAM" id="SSF56349">
    <property type="entry name" value="DNA breaking-rejoining enzymes"/>
    <property type="match status" value="2"/>
</dbReference>
<dbReference type="PROSITE" id="PS51898">
    <property type="entry name" value="TYR_RECOMBINASE"/>
    <property type="match status" value="2"/>
</dbReference>
<dbReference type="Pfam" id="PF02899">
    <property type="entry name" value="Phage_int_SAM_1"/>
    <property type="match status" value="1"/>
</dbReference>
<reference evidence="8 9" key="1">
    <citation type="submission" date="2018-11" db="EMBL/GenBank/DDBJ databases">
        <authorList>
            <person name="Mardanov A.V."/>
            <person name="Ravin N.V."/>
            <person name="Dedysh S.N."/>
        </authorList>
    </citation>
    <scope>NUCLEOTIDE SEQUENCE [LARGE SCALE GENOMIC DNA]</scope>
    <source>
        <strain evidence="8 9">AF10</strain>
    </source>
</reference>
<name>A0A4Q0T401_9BACT</name>
<dbReference type="InterPro" id="IPR044068">
    <property type="entry name" value="CB"/>
</dbReference>
<evidence type="ECO:0000256" key="3">
    <source>
        <dbReference type="ARBA" id="ARBA00023125"/>
    </source>
</evidence>
<keyword evidence="4" id="KW-0233">DNA recombination</keyword>
<organism evidence="8 9">
    <name type="scientific">Granulicella sibirica</name>
    <dbReference type="NCBI Taxonomy" id="2479048"/>
    <lineage>
        <taxon>Bacteria</taxon>
        <taxon>Pseudomonadati</taxon>
        <taxon>Acidobacteriota</taxon>
        <taxon>Terriglobia</taxon>
        <taxon>Terriglobales</taxon>
        <taxon>Acidobacteriaceae</taxon>
        <taxon>Granulicella</taxon>
    </lineage>
</organism>
<accession>A0A4Q0T401</accession>
<gene>
    <name evidence="8" type="ORF">GRAN_3566</name>
</gene>
<dbReference type="RefSeq" id="WP_128914129.1">
    <property type="nucleotide sequence ID" value="NZ_RDSM01000002.1"/>
</dbReference>
<evidence type="ECO:0000256" key="2">
    <source>
        <dbReference type="ARBA" id="ARBA00022908"/>
    </source>
</evidence>
<dbReference type="Gene3D" id="1.10.443.10">
    <property type="entry name" value="Intergrase catalytic core"/>
    <property type="match status" value="2"/>
</dbReference>
<reference evidence="9" key="2">
    <citation type="submission" date="2019-02" db="EMBL/GenBank/DDBJ databases">
        <title>Granulicella sibirica sp. nov., a psychrotolerant acidobacterium isolated from an organic soil layer in forested tundra, West Siberia.</title>
        <authorList>
            <person name="Oshkin I.Y."/>
            <person name="Kulichevskaya I.S."/>
            <person name="Rijpstra W.I.C."/>
            <person name="Sinninghe Damste J.S."/>
            <person name="Rakitin A.L."/>
            <person name="Ravin N.V."/>
            <person name="Dedysh S.N."/>
        </authorList>
    </citation>
    <scope>NUCLEOTIDE SEQUENCE [LARGE SCALE GENOMIC DNA]</scope>
    <source>
        <strain evidence="9">AF10</strain>
    </source>
</reference>
<feature type="domain" description="Tyr recombinase" evidence="6">
    <location>
        <begin position="225"/>
        <end position="413"/>
    </location>
</feature>
<dbReference type="Proteomes" id="UP000289437">
    <property type="component" value="Unassembled WGS sequence"/>
</dbReference>
<dbReference type="Pfam" id="PF00589">
    <property type="entry name" value="Phage_integrase"/>
    <property type="match status" value="2"/>
</dbReference>
<dbReference type="Gene3D" id="1.10.150.130">
    <property type="match status" value="1"/>
</dbReference>
<evidence type="ECO:0000259" key="7">
    <source>
        <dbReference type="PROSITE" id="PS51900"/>
    </source>
</evidence>
<comment type="caution">
    <text evidence="8">The sequence shown here is derived from an EMBL/GenBank/DDBJ whole genome shotgun (WGS) entry which is preliminary data.</text>
</comment>
<dbReference type="AlphaFoldDB" id="A0A4Q0T401"/>
<dbReference type="PANTHER" id="PTHR30349:SF41">
    <property type="entry name" value="INTEGRASE_RECOMBINASE PROTEIN MJ0367-RELATED"/>
    <property type="match status" value="1"/>
</dbReference>
<dbReference type="InterPro" id="IPR050090">
    <property type="entry name" value="Tyrosine_recombinase_XerCD"/>
</dbReference>
<evidence type="ECO:0000259" key="6">
    <source>
        <dbReference type="PROSITE" id="PS51898"/>
    </source>
</evidence>
<dbReference type="InterPro" id="IPR010998">
    <property type="entry name" value="Integrase_recombinase_N"/>
</dbReference>
<comment type="similarity">
    <text evidence="1">Belongs to the 'phage' integrase family.</text>
</comment>
<dbReference type="PANTHER" id="PTHR30349">
    <property type="entry name" value="PHAGE INTEGRASE-RELATED"/>
    <property type="match status" value="1"/>
</dbReference>
<keyword evidence="9" id="KW-1185">Reference proteome</keyword>
<dbReference type="EMBL" id="RDSM01000002">
    <property type="protein sequence ID" value="RXH56709.1"/>
    <property type="molecule type" value="Genomic_DNA"/>
</dbReference>
<dbReference type="GO" id="GO:0006310">
    <property type="term" value="P:DNA recombination"/>
    <property type="evidence" value="ECO:0007669"/>
    <property type="project" value="UniProtKB-KW"/>
</dbReference>
<dbReference type="OrthoDB" id="283809at2"/>
<dbReference type="InterPro" id="IPR013762">
    <property type="entry name" value="Integrase-like_cat_sf"/>
</dbReference>
<feature type="domain" description="Core-binding (CB)" evidence="7">
    <location>
        <begin position="117"/>
        <end position="202"/>
    </location>
</feature>
<keyword evidence="2" id="KW-0229">DNA integration</keyword>
<evidence type="ECO:0000256" key="4">
    <source>
        <dbReference type="ARBA" id="ARBA00023172"/>
    </source>
</evidence>
<keyword evidence="3 5" id="KW-0238">DNA-binding</keyword>
<proteinExistence type="inferred from homology"/>
<dbReference type="GO" id="GO:0015074">
    <property type="term" value="P:DNA integration"/>
    <property type="evidence" value="ECO:0007669"/>
    <property type="project" value="UniProtKB-KW"/>
</dbReference>